<comment type="caution">
    <text evidence="12">The sequence shown here is derived from an EMBL/GenBank/DDBJ whole genome shotgun (WGS) entry which is preliminary data.</text>
</comment>
<dbReference type="GO" id="GO:0005886">
    <property type="term" value="C:plasma membrane"/>
    <property type="evidence" value="ECO:0007669"/>
    <property type="project" value="UniProtKB-SubCell"/>
</dbReference>
<feature type="domain" description="Cadherin" evidence="11">
    <location>
        <begin position="28"/>
        <end position="131"/>
    </location>
</feature>
<dbReference type="GO" id="GO:0005509">
    <property type="term" value="F:calcium ion binding"/>
    <property type="evidence" value="ECO:0007669"/>
    <property type="project" value="UniProtKB-UniRule"/>
</dbReference>
<keyword evidence="13" id="KW-1185">Reference proteome</keyword>
<dbReference type="PANTHER" id="PTHR24026">
    <property type="entry name" value="FAT ATYPICAL CADHERIN-RELATED"/>
    <property type="match status" value="1"/>
</dbReference>
<keyword evidence="5" id="KW-0130">Cell adhesion</keyword>
<dbReference type="Proteomes" id="UP000828390">
    <property type="component" value="Unassembled WGS sequence"/>
</dbReference>
<dbReference type="EMBL" id="JAIWYP010000002">
    <property type="protein sequence ID" value="KAH3862889.1"/>
    <property type="molecule type" value="Genomic_DNA"/>
</dbReference>
<evidence type="ECO:0000256" key="10">
    <source>
        <dbReference type="SAM" id="Phobius"/>
    </source>
</evidence>
<keyword evidence="8" id="KW-0325">Glycoprotein</keyword>
<evidence type="ECO:0000256" key="5">
    <source>
        <dbReference type="ARBA" id="ARBA00022889"/>
    </source>
</evidence>
<dbReference type="InterPro" id="IPR002126">
    <property type="entry name" value="Cadherin-like_dom"/>
</dbReference>
<evidence type="ECO:0000256" key="3">
    <source>
        <dbReference type="ARBA" id="ARBA00022737"/>
    </source>
</evidence>
<name>A0A9D4RC79_DREPO</name>
<dbReference type="PROSITE" id="PS50268">
    <property type="entry name" value="CADHERIN_2"/>
    <property type="match status" value="15"/>
</dbReference>
<keyword evidence="4 9" id="KW-0106">Calcium</keyword>
<feature type="domain" description="Cadherin" evidence="11">
    <location>
        <begin position="1173"/>
        <end position="1285"/>
    </location>
</feature>
<feature type="domain" description="Cadherin" evidence="11">
    <location>
        <begin position="1069"/>
        <end position="1172"/>
    </location>
</feature>
<evidence type="ECO:0000256" key="8">
    <source>
        <dbReference type="ARBA" id="ARBA00023180"/>
    </source>
</evidence>
<reference evidence="12" key="2">
    <citation type="submission" date="2020-11" db="EMBL/GenBank/DDBJ databases">
        <authorList>
            <person name="McCartney M.A."/>
            <person name="Auch B."/>
            <person name="Kono T."/>
            <person name="Mallez S."/>
            <person name="Becker A."/>
            <person name="Gohl D.M."/>
            <person name="Silverstein K.A.T."/>
            <person name="Koren S."/>
            <person name="Bechman K.B."/>
            <person name="Herman A."/>
            <person name="Abrahante J.E."/>
            <person name="Garbe J."/>
        </authorList>
    </citation>
    <scope>NUCLEOTIDE SEQUENCE</scope>
    <source>
        <strain evidence="12">Duluth1</strain>
        <tissue evidence="12">Whole animal</tissue>
    </source>
</reference>
<keyword evidence="7 10" id="KW-0472">Membrane</keyword>
<feature type="domain" description="Cadherin" evidence="11">
    <location>
        <begin position="342"/>
        <end position="445"/>
    </location>
</feature>
<evidence type="ECO:0000313" key="12">
    <source>
        <dbReference type="EMBL" id="KAH3862889.1"/>
    </source>
</evidence>
<feature type="domain" description="Cadherin" evidence="11">
    <location>
        <begin position="239"/>
        <end position="342"/>
    </location>
</feature>
<keyword evidence="3" id="KW-0677">Repeat</keyword>
<evidence type="ECO:0000259" key="11">
    <source>
        <dbReference type="PROSITE" id="PS50268"/>
    </source>
</evidence>
<organism evidence="12 13">
    <name type="scientific">Dreissena polymorpha</name>
    <name type="common">Zebra mussel</name>
    <name type="synonym">Mytilus polymorpha</name>
    <dbReference type="NCBI Taxonomy" id="45954"/>
    <lineage>
        <taxon>Eukaryota</taxon>
        <taxon>Metazoa</taxon>
        <taxon>Spiralia</taxon>
        <taxon>Lophotrochozoa</taxon>
        <taxon>Mollusca</taxon>
        <taxon>Bivalvia</taxon>
        <taxon>Autobranchia</taxon>
        <taxon>Heteroconchia</taxon>
        <taxon>Euheterodonta</taxon>
        <taxon>Imparidentia</taxon>
        <taxon>Neoheterodontei</taxon>
        <taxon>Myida</taxon>
        <taxon>Dreissenoidea</taxon>
        <taxon>Dreissenidae</taxon>
        <taxon>Dreissena</taxon>
    </lineage>
</organism>
<protein>
    <recommendedName>
        <fullName evidence="11">Cadherin domain-containing protein</fullName>
    </recommendedName>
</protein>
<feature type="domain" description="Cadherin" evidence="11">
    <location>
        <begin position="1535"/>
        <end position="1653"/>
    </location>
</feature>
<feature type="domain" description="Cadherin" evidence="11">
    <location>
        <begin position="1286"/>
        <end position="1407"/>
    </location>
</feature>
<comment type="subcellular location">
    <subcellularLocation>
        <location evidence="1">Membrane</location>
    </subcellularLocation>
</comment>
<proteinExistence type="predicted"/>
<dbReference type="PRINTS" id="PR00205">
    <property type="entry name" value="CADHERIN"/>
</dbReference>
<evidence type="ECO:0000256" key="6">
    <source>
        <dbReference type="ARBA" id="ARBA00022989"/>
    </source>
</evidence>
<dbReference type="SUPFAM" id="SSF49313">
    <property type="entry name" value="Cadherin-like"/>
    <property type="match status" value="15"/>
</dbReference>
<feature type="domain" description="Cadherin" evidence="11">
    <location>
        <begin position="748"/>
        <end position="851"/>
    </location>
</feature>
<evidence type="ECO:0000256" key="7">
    <source>
        <dbReference type="ARBA" id="ARBA00023136"/>
    </source>
</evidence>
<feature type="domain" description="Cadherin" evidence="11">
    <location>
        <begin position="862"/>
        <end position="958"/>
    </location>
</feature>
<evidence type="ECO:0000256" key="2">
    <source>
        <dbReference type="ARBA" id="ARBA00022692"/>
    </source>
</evidence>
<gene>
    <name evidence="12" type="ORF">DPMN_025864</name>
</gene>
<feature type="domain" description="Cadherin" evidence="11">
    <location>
        <begin position="645"/>
        <end position="746"/>
    </location>
</feature>
<dbReference type="Gene3D" id="2.60.40.60">
    <property type="entry name" value="Cadherins"/>
    <property type="match status" value="14"/>
</dbReference>
<dbReference type="CDD" id="cd11304">
    <property type="entry name" value="Cadherin_repeat"/>
    <property type="match status" value="14"/>
</dbReference>
<keyword evidence="6 10" id="KW-1133">Transmembrane helix</keyword>
<feature type="domain" description="Cadherin" evidence="11">
    <location>
        <begin position="550"/>
        <end position="642"/>
    </location>
</feature>
<dbReference type="SMART" id="SM00112">
    <property type="entry name" value="CA"/>
    <property type="match status" value="12"/>
</dbReference>
<dbReference type="Pfam" id="PF00028">
    <property type="entry name" value="Cadherin"/>
    <property type="match status" value="7"/>
</dbReference>
<reference evidence="12" key="1">
    <citation type="journal article" date="2019" name="bioRxiv">
        <title>The Genome of the Zebra Mussel, Dreissena polymorpha: A Resource for Invasive Species Research.</title>
        <authorList>
            <person name="McCartney M.A."/>
            <person name="Auch B."/>
            <person name="Kono T."/>
            <person name="Mallez S."/>
            <person name="Zhang Y."/>
            <person name="Obille A."/>
            <person name="Becker A."/>
            <person name="Abrahante J.E."/>
            <person name="Garbe J."/>
            <person name="Badalamenti J.P."/>
            <person name="Herman A."/>
            <person name="Mangelson H."/>
            <person name="Liachko I."/>
            <person name="Sullivan S."/>
            <person name="Sone E.D."/>
            <person name="Koren S."/>
            <person name="Silverstein K.A.T."/>
            <person name="Beckman K.B."/>
            <person name="Gohl D.M."/>
        </authorList>
    </citation>
    <scope>NUCLEOTIDE SEQUENCE</scope>
    <source>
        <strain evidence="12">Duluth1</strain>
        <tissue evidence="12">Whole animal</tissue>
    </source>
</reference>
<dbReference type="InterPro" id="IPR015919">
    <property type="entry name" value="Cadherin-like_sf"/>
</dbReference>
<feature type="domain" description="Cadherin" evidence="11">
    <location>
        <begin position="134"/>
        <end position="243"/>
    </location>
</feature>
<evidence type="ECO:0000313" key="13">
    <source>
        <dbReference type="Proteomes" id="UP000828390"/>
    </source>
</evidence>
<dbReference type="GO" id="GO:0007156">
    <property type="term" value="P:homophilic cell adhesion via plasma membrane adhesion molecules"/>
    <property type="evidence" value="ECO:0007669"/>
    <property type="project" value="InterPro"/>
</dbReference>
<evidence type="ECO:0000256" key="4">
    <source>
        <dbReference type="ARBA" id="ARBA00022837"/>
    </source>
</evidence>
<feature type="domain" description="Cadherin" evidence="11">
    <location>
        <begin position="959"/>
        <end position="1068"/>
    </location>
</feature>
<evidence type="ECO:0000256" key="1">
    <source>
        <dbReference type="ARBA" id="ARBA00004370"/>
    </source>
</evidence>
<feature type="transmembrane region" description="Helical" evidence="10">
    <location>
        <begin position="1771"/>
        <end position="1794"/>
    </location>
</feature>
<keyword evidence="2 10" id="KW-0812">Transmembrane</keyword>
<dbReference type="FunFam" id="2.60.40.60:FF:000116">
    <property type="entry name" value="Dachsous cadherin-related 2"/>
    <property type="match status" value="1"/>
</dbReference>
<evidence type="ECO:0000256" key="9">
    <source>
        <dbReference type="PROSITE-ProRule" id="PRU00043"/>
    </source>
</evidence>
<dbReference type="PANTHER" id="PTHR24026:SF126">
    <property type="entry name" value="PROTOCADHERIN FAT 4"/>
    <property type="match status" value="1"/>
</dbReference>
<accession>A0A9D4RC79</accession>
<feature type="domain" description="Cadherin" evidence="11">
    <location>
        <begin position="447"/>
        <end position="549"/>
    </location>
</feature>
<feature type="domain" description="Cadherin" evidence="11">
    <location>
        <begin position="1403"/>
        <end position="1520"/>
    </location>
</feature>
<sequence>MMRRHPTRASYQTITVSVLRNIYPPKIAADAYDVKVYDTDPIGKEVVLINATDADNDPLVFTILGDARCLSAFRIESSVYNYGAIYVNTDLRSTTGNFQCTVQVSDGGFPVPQTDTALVNINVIRAQPPVFVPPPGNYIRQVREDQPPNSTIIDLDAPKPDVRGQVVYELIGDFPSPYFFQVNHTTGVITQTNDLRYDSLGTNPYIIKVVAYDSAVPSVRSTATVTVSVERNLNGPRVVPPSVTINASQDSPVHSWGYLVNVTDPDSRNPTCSIIGTAVAQEFFKIDPKTCLITLRKSLLDDPLFRDRYEITVQVSDNGVPEKFSTGQVIVLVPRDLQNPVLNLPMSVTVSETALIGSNVFNVDATDGDQKGNLVYRIVGVFPDMMFFNIDTTGQITLRNSLLSDSQQDDSYTVVVEVYDDFWPSNKRQGTLTVNVNRNPSSPVFSQPNGYFRTINADFPVGNVVLTVNATDSDQDKLAYINLADPATNRIFYLTQDGNIILVSDLSSIRQDITYTFDVEARDTRAVNSKSARATVTITVRRLQGPPQFNPQSAEITIPITQAINSSVYQATAFDIDLRGIVQYQLESIGKGVGFFRVDGATGQVLVTQSLVNNNQQYNLIISAYDNQLPDDKSSMSLTINIDPIKDYDPQGTFIVQVNATDKDITSPENQVEYALDVGNTANPYFTIDSRTGVITVNNRLSFDTSGRQQYTLFVTATDRGLNPNDVMVTTATVTIAVERNVAPIIQNKNTYFSSFSEGVDIDYNITQIFAIDANPATSMNGMLHYSILEPNASNKFQIDQSGVIRPRVTLKGLQPATWIFTVQVSDKGIPALSDTTKVEFSLNRISGPRFNPSESVYNKDENFRVGEVLARLQAEDPTPDGPLVYEIRGDGLSPTYFRLEMEGQTAVIKLNKSFTEDSNKSLFYKIRLQAYRRNDPNVFAEHIAMVYVNRNPSAPRFNHGDLVFNINETLPLKYVIGEVSANDTDIGSNGEILYSISQTELLPHYLQDYFSVNEFNGKILLIGDLTQDSRTFKYTMTVVAKDKGIPPRQDTVKVTINVSRNPNAPRWIGLPYSANVTENDLSGTPVIKVSAVDDDNDPIEYNIVRDTGAGSPYFSINQQTGQITVSNAPLYEDTVTSYNLRVTAHDKTSASRTAEATVEITVNRNIFPPVFVISSYKTKISEYISNGSPLDVLVRATDGDNVNSNSGILRYKFGTFNPPSAETLFEISSTTGVISIATPLIGNPLNAPTNVTMQVIAYDKTTAPRSATATVAVEIVRNTNAPIWITCPNSAATAERVTANTYITATSARDPDLNDDLNRDTPNAQVEYYLAGDTNSYARFFNVRDDGRLYTSQMLNFPALDTDFITIRVVAQDKSWQPKSVECALRINITKISATNRTIGFIQPIFHVDVSENEKRDTILKYLDVVNQNPNQVVDCQLDNSTYPAGLFTISRDNANKNCQLVLRGNLDFEDRREYRLTATVNEVRSKRQALNYGDVYNAWKTALIIVNVIDQNDESPKWVIPPYPRQTGLNSNTQDKYFGIVNKNTGSDTRVLTIMAIDRDAGNYGLVEYLRGLPDNDVPANPPFNLNSQSGEITSTASFNFRTDPVYRFQVMAKDNPGQTTTQNSINGEIVVYLVEDKHRFVAVMPGQPQDYANRIEPFRQAIQNKTSYICLIESVQHRTVKAGPDEVTTSTTGTDITFVLGDPDNKPNFPLLLHANQDFNRLFGPEWTIFVRTFANISVDDVHPPFTGNLQAQKVLSKSYVWWLDDPWAALIAITAISILLIIVGIIVLVFTHSRYMKYINNYRVYQQAYPGPEFVEPPSFLREYETQSLQMYVPPDEAVPTGGEVHMHLSAEGISAVDTSGTAAFNPVYIADEEPQFVQHTYTRDTTLL</sequence>